<dbReference type="Proteomes" id="UP000078387">
    <property type="component" value="Unassembled WGS sequence"/>
</dbReference>
<reference evidence="2 3" key="1">
    <citation type="submission" date="2016-05" db="EMBL/GenBank/DDBJ databases">
        <title>First whole genome sequencing of Entamoeba histolytica HM1:IMSS-clone-6.</title>
        <authorList>
            <person name="Mukherjee Avik.K."/>
            <person name="Izumyama S."/>
            <person name="Nakada-Tsukui K."/>
            <person name="Nozaki T."/>
        </authorList>
    </citation>
    <scope>NUCLEOTIDE SEQUENCE [LARGE SCALE GENOMIC DNA]</scope>
    <source>
        <strain evidence="2 3">HM1:IMSS clone 6</strain>
    </source>
</reference>
<dbReference type="SUPFAM" id="SSF102110">
    <property type="entry name" value="(2r)-phospho-3-sulfolactate synthase ComA"/>
    <property type="match status" value="1"/>
</dbReference>
<dbReference type="InterPro" id="IPR013785">
    <property type="entry name" value="Aldolase_TIM"/>
</dbReference>
<dbReference type="OMA" id="IPPYKWI"/>
<dbReference type="AlphaFoldDB" id="A0A5K1VFX9"/>
<accession>A0A5K1VFX9</accession>
<dbReference type="VEuPathDB" id="AmoebaDB:EHI5A_152780"/>
<dbReference type="VEuPathDB" id="AmoebaDB:EHI_026480"/>
<dbReference type="InterPro" id="IPR036112">
    <property type="entry name" value="ComA_synth_sf"/>
</dbReference>
<gene>
    <name evidence="2" type="ORF">CL6EHI_026480</name>
</gene>
<dbReference type="Gene3D" id="3.20.20.70">
    <property type="entry name" value="Aldolase class I"/>
    <property type="match status" value="1"/>
</dbReference>
<dbReference type="EMBL" id="BDEQ01000001">
    <property type="protein sequence ID" value="GAT96837.1"/>
    <property type="molecule type" value="Genomic_DNA"/>
</dbReference>
<protein>
    <submittedName>
        <fullName evidence="2">2R-phospho 3 sulfolactate synthase putative</fullName>
    </submittedName>
</protein>
<evidence type="ECO:0000313" key="3">
    <source>
        <dbReference type="Proteomes" id="UP000078387"/>
    </source>
</evidence>
<dbReference type="Pfam" id="PF02679">
    <property type="entry name" value="ComA"/>
    <property type="match status" value="1"/>
</dbReference>
<evidence type="ECO:0000313" key="2">
    <source>
        <dbReference type="EMBL" id="GAT96837.1"/>
    </source>
</evidence>
<name>A0A5K1VFX9_ENTHI</name>
<dbReference type="PANTHER" id="PTHR48413">
    <property type="match status" value="1"/>
</dbReference>
<comment type="caution">
    <text evidence="2">The sequence shown here is derived from an EMBL/GenBank/DDBJ whole genome shotgun (WGS) entry which is preliminary data.</text>
</comment>
<evidence type="ECO:0000256" key="1">
    <source>
        <dbReference type="ARBA" id="ARBA00010424"/>
    </source>
</evidence>
<comment type="similarity">
    <text evidence="1">Belongs to the phosphosulfolactate synthase family.</text>
</comment>
<proteinExistence type="inferred from homology"/>
<sequence length="259" mass="29179">MTEMMKMIDFLPPRTVKPRNKGYTMVMDKGLGNHATEDLCMTAAPYIDFLKLGFGTLIFTGGLREKLAIYKKYGVEMYVGGTFLEAFIARNKMADFHKIMKEFGIKMVEVSDGSYEMGQKRKLEIIKECTEHGYFVISEVGNKCKNREYTREEWITSMKAELAAGSKVVIVEARESGTTGIYNKDGSVNKEMVDYLISEVDPSKIMWEAPLKSQQAWLISTFGINVNLGNIAPADIVALEALRNGLRGDTFIQVLEGRY</sequence>
<dbReference type="PANTHER" id="PTHR48413:SF1">
    <property type="entry name" value="PROTEIN HEAT-STRESS-ASSOCIATED 32"/>
    <property type="match status" value="1"/>
</dbReference>
<dbReference type="InterPro" id="IPR003830">
    <property type="entry name" value="ComA_synth"/>
</dbReference>
<organism evidence="2 3">
    <name type="scientific">Entamoeba histolytica</name>
    <dbReference type="NCBI Taxonomy" id="5759"/>
    <lineage>
        <taxon>Eukaryota</taxon>
        <taxon>Amoebozoa</taxon>
        <taxon>Evosea</taxon>
        <taxon>Archamoebae</taxon>
        <taxon>Mastigamoebida</taxon>
        <taxon>Entamoebidae</taxon>
        <taxon>Entamoeba</taxon>
    </lineage>
</organism>
<dbReference type="VEuPathDB" id="AmoebaDB:KM1_314560"/>